<dbReference type="Proteomes" id="UP000051952">
    <property type="component" value="Unassembled WGS sequence"/>
</dbReference>
<reference evidence="3" key="1">
    <citation type="submission" date="2015-09" db="EMBL/GenBank/DDBJ databases">
        <authorList>
            <consortium name="Pathogen Informatics"/>
        </authorList>
    </citation>
    <scope>NUCLEOTIDE SEQUENCE [LARGE SCALE GENOMIC DNA]</scope>
    <source>
        <strain evidence="3">Lake Konstanz</strain>
    </source>
</reference>
<keyword evidence="1 2" id="KW-0812">Transmembrane</keyword>
<evidence type="ECO:0000313" key="2">
    <source>
        <dbReference type="EMBL" id="CUF45186.1"/>
    </source>
</evidence>
<evidence type="ECO:0000313" key="3">
    <source>
        <dbReference type="Proteomes" id="UP000051952"/>
    </source>
</evidence>
<feature type="transmembrane region" description="Helical" evidence="1">
    <location>
        <begin position="106"/>
        <end position="125"/>
    </location>
</feature>
<organism evidence="2 3">
    <name type="scientific">Bodo saltans</name>
    <name type="common">Flagellated protozoan</name>
    <dbReference type="NCBI Taxonomy" id="75058"/>
    <lineage>
        <taxon>Eukaryota</taxon>
        <taxon>Discoba</taxon>
        <taxon>Euglenozoa</taxon>
        <taxon>Kinetoplastea</taxon>
        <taxon>Metakinetoplastina</taxon>
        <taxon>Eubodonida</taxon>
        <taxon>Bodonidae</taxon>
        <taxon>Bodo</taxon>
    </lineage>
</organism>
<name>A0A0S4IRV1_BODSA</name>
<dbReference type="AlphaFoldDB" id="A0A0S4IRV1"/>
<keyword evidence="1" id="KW-1133">Transmembrane helix</keyword>
<keyword evidence="1" id="KW-0472">Membrane</keyword>
<evidence type="ECO:0000256" key="1">
    <source>
        <dbReference type="SAM" id="Phobius"/>
    </source>
</evidence>
<sequence>MECVNCAPAPKTLPCFLLRYSVICCFFSYHHNFPLSVSSAADPKKKKFFFAWPYTSAHFAKGGGSEGELGSANCCCCTVCWHPSDGVCELCSRAQDSLVIPSRDPAFFYVIPFSLFVVVFFFFFYHYNFPLSVSSAADPKRLPPLLVSCGCCLFCFSRWLCGACLARPILHL</sequence>
<feature type="transmembrane region" description="Helical" evidence="1">
    <location>
        <begin position="145"/>
        <end position="166"/>
    </location>
</feature>
<dbReference type="VEuPathDB" id="TriTrypDB:BSAL_62625"/>
<protein>
    <submittedName>
        <fullName evidence="2">Transmembrane protein, putative</fullName>
    </submittedName>
</protein>
<gene>
    <name evidence="2" type="ORF">BSAL_62625</name>
</gene>
<dbReference type="EMBL" id="CYKH01000328">
    <property type="protein sequence ID" value="CUF45186.1"/>
    <property type="molecule type" value="Genomic_DNA"/>
</dbReference>
<proteinExistence type="predicted"/>
<keyword evidence="3" id="KW-1185">Reference proteome</keyword>
<accession>A0A0S4IRV1</accession>